<evidence type="ECO:0000313" key="2">
    <source>
        <dbReference type="Proteomes" id="UP000192980"/>
    </source>
</evidence>
<gene>
    <name evidence="1" type="ORF">SAMN05660862_0250</name>
</gene>
<evidence type="ECO:0000313" key="1">
    <source>
        <dbReference type="EMBL" id="SMG07093.1"/>
    </source>
</evidence>
<dbReference type="AlphaFoldDB" id="A0A1X7HZH6"/>
<sequence length="64" mass="7903">MYFFKSKHSFPKELYSKEKDLRTYVWLTFGSKEELFLNRQETYVMCGTRQQLNLQRHKKKAFSM</sequence>
<proteinExistence type="predicted"/>
<dbReference type="EMBL" id="FXAU01000001">
    <property type="protein sequence ID" value="SMG07093.1"/>
    <property type="molecule type" value="Genomic_DNA"/>
</dbReference>
<keyword evidence="2" id="KW-1185">Reference proteome</keyword>
<protein>
    <submittedName>
        <fullName evidence="1">Uncharacterized protein</fullName>
    </submittedName>
</protein>
<organism evidence="1 2">
    <name type="scientific">Sphingobacterium psychroaquaticum</name>
    <dbReference type="NCBI Taxonomy" id="561061"/>
    <lineage>
        <taxon>Bacteria</taxon>
        <taxon>Pseudomonadati</taxon>
        <taxon>Bacteroidota</taxon>
        <taxon>Sphingobacteriia</taxon>
        <taxon>Sphingobacteriales</taxon>
        <taxon>Sphingobacteriaceae</taxon>
        <taxon>Sphingobacterium</taxon>
    </lineage>
</organism>
<accession>A0A1X7HZH6</accession>
<name>A0A1X7HZH6_9SPHI</name>
<dbReference type="Proteomes" id="UP000192980">
    <property type="component" value="Unassembled WGS sequence"/>
</dbReference>
<reference evidence="1 2" key="1">
    <citation type="submission" date="2017-04" db="EMBL/GenBank/DDBJ databases">
        <authorList>
            <person name="Afonso C.L."/>
            <person name="Miller P.J."/>
            <person name="Scott M.A."/>
            <person name="Spackman E."/>
            <person name="Goraichik I."/>
            <person name="Dimitrov K.M."/>
            <person name="Suarez D.L."/>
            <person name="Swayne D.E."/>
        </authorList>
    </citation>
    <scope>NUCLEOTIDE SEQUENCE [LARGE SCALE GENOMIC DNA]</scope>
    <source>
        <strain evidence="1 2">DSM 22418</strain>
    </source>
</reference>